<dbReference type="EMBL" id="DYZF01000007">
    <property type="protein sequence ID" value="HJE50404.1"/>
    <property type="molecule type" value="Genomic_DNA"/>
</dbReference>
<dbReference type="InterPro" id="IPR016181">
    <property type="entry name" value="Acyl_CoA_acyltransferase"/>
</dbReference>
<proteinExistence type="predicted"/>
<dbReference type="AlphaFoldDB" id="A0A921JPD6"/>
<dbReference type="InterPro" id="IPR000182">
    <property type="entry name" value="GNAT_dom"/>
</dbReference>
<reference evidence="2" key="1">
    <citation type="journal article" date="2021" name="PeerJ">
        <title>Extensive microbial diversity within the chicken gut microbiome revealed by metagenomics and culture.</title>
        <authorList>
            <person name="Gilroy R."/>
            <person name="Ravi A."/>
            <person name="Getino M."/>
            <person name="Pursley I."/>
            <person name="Horton D.L."/>
            <person name="Alikhan N.F."/>
            <person name="Baker D."/>
            <person name="Gharbi K."/>
            <person name="Hall N."/>
            <person name="Watson M."/>
            <person name="Adriaenssens E.M."/>
            <person name="Foster-Nyarko E."/>
            <person name="Jarju S."/>
            <person name="Secka A."/>
            <person name="Antonio M."/>
            <person name="Oren A."/>
            <person name="Chaudhuri R.R."/>
            <person name="La Ragione R."/>
            <person name="Hildebrand F."/>
            <person name="Pallen M.J."/>
        </authorList>
    </citation>
    <scope>NUCLEOTIDE SEQUENCE</scope>
    <source>
        <strain evidence="2">ChiGjej3B3-7470</strain>
    </source>
</reference>
<accession>A0A921JPD6</accession>
<organism evidence="2 3">
    <name type="scientific">Tessaracoccus flavescens</name>
    <dbReference type="NCBI Taxonomy" id="399497"/>
    <lineage>
        <taxon>Bacteria</taxon>
        <taxon>Bacillati</taxon>
        <taxon>Actinomycetota</taxon>
        <taxon>Actinomycetes</taxon>
        <taxon>Propionibacteriales</taxon>
        <taxon>Propionibacteriaceae</taxon>
        <taxon>Tessaracoccus</taxon>
    </lineage>
</organism>
<name>A0A921JPD6_9ACTN</name>
<dbReference type="PANTHER" id="PTHR43610:SF1">
    <property type="entry name" value="N-ACETYLTRANSFERASE DOMAIN-CONTAINING PROTEIN"/>
    <property type="match status" value="1"/>
</dbReference>
<dbReference type="SUPFAM" id="SSF55729">
    <property type="entry name" value="Acyl-CoA N-acyltransferases (Nat)"/>
    <property type="match status" value="1"/>
</dbReference>
<comment type="caution">
    <text evidence="2">The sequence shown here is derived from an EMBL/GenBank/DDBJ whole genome shotgun (WGS) entry which is preliminary data.</text>
</comment>
<dbReference type="PANTHER" id="PTHR43610">
    <property type="entry name" value="BLL6696 PROTEIN"/>
    <property type="match status" value="1"/>
</dbReference>
<evidence type="ECO:0000313" key="2">
    <source>
        <dbReference type="EMBL" id="HJE50404.1"/>
    </source>
</evidence>
<evidence type="ECO:0000313" key="3">
    <source>
        <dbReference type="Proteomes" id="UP000712713"/>
    </source>
</evidence>
<reference evidence="2" key="2">
    <citation type="submission" date="2021-09" db="EMBL/GenBank/DDBJ databases">
        <authorList>
            <person name="Gilroy R."/>
        </authorList>
    </citation>
    <scope>NUCLEOTIDE SEQUENCE</scope>
    <source>
        <strain evidence="2">ChiGjej3B3-7470</strain>
    </source>
</reference>
<sequence>MVARIPTSESLTGTVVRLDQFTEADADELAELLLDPRLHDEGFVMYVPPTELDDAKELVWRRWAVTPDTDPNTRVTYAVRLVEDSSLGAKDTLVGVTSFGHIEPESEALHIGWTVWGRPWWGTAVNPEAKYLMLRAAFEAFGYGRVQLQTDRLNTRSQAAIAGLGATREGVLRRHMVREDGTFRDTVIFSILADEWPDVKTRLEERLGRTNHPRPGLPVVGD</sequence>
<dbReference type="Pfam" id="PF13302">
    <property type="entry name" value="Acetyltransf_3"/>
    <property type="match status" value="1"/>
</dbReference>
<feature type="domain" description="N-acetyltransferase" evidence="1">
    <location>
        <begin position="17"/>
        <end position="166"/>
    </location>
</feature>
<dbReference type="Gene3D" id="3.40.630.30">
    <property type="match status" value="1"/>
</dbReference>
<evidence type="ECO:0000259" key="1">
    <source>
        <dbReference type="Pfam" id="PF13302"/>
    </source>
</evidence>
<protein>
    <submittedName>
        <fullName evidence="2">GNAT family N-acetyltransferase</fullName>
    </submittedName>
</protein>
<dbReference type="GO" id="GO:0016747">
    <property type="term" value="F:acyltransferase activity, transferring groups other than amino-acyl groups"/>
    <property type="evidence" value="ECO:0007669"/>
    <property type="project" value="InterPro"/>
</dbReference>
<dbReference type="Proteomes" id="UP000712713">
    <property type="component" value="Unassembled WGS sequence"/>
</dbReference>
<gene>
    <name evidence="2" type="ORF">K8V15_00190</name>
</gene>